<feature type="transmembrane region" description="Helical" evidence="1">
    <location>
        <begin position="110"/>
        <end position="130"/>
    </location>
</feature>
<reference evidence="3" key="1">
    <citation type="submission" date="2025-08" db="UniProtKB">
        <authorList>
            <consortium name="RefSeq"/>
        </authorList>
    </citation>
    <scope>IDENTIFICATION</scope>
    <source>
        <tissue evidence="3">Gonads</tissue>
    </source>
</reference>
<feature type="transmembrane region" description="Helical" evidence="1">
    <location>
        <begin position="455"/>
        <end position="477"/>
    </location>
</feature>
<feature type="transmembrane region" description="Helical" evidence="1">
    <location>
        <begin position="180"/>
        <end position="199"/>
    </location>
</feature>
<dbReference type="Proteomes" id="UP000085678">
    <property type="component" value="Unplaced"/>
</dbReference>
<feature type="transmembrane region" description="Helical" evidence="1">
    <location>
        <begin position="236"/>
        <end position="252"/>
    </location>
</feature>
<dbReference type="InParanoid" id="A0A1S3K3P9"/>
<protein>
    <submittedName>
        <fullName evidence="3">Uncharacterized protein LOC106178574</fullName>
    </submittedName>
</protein>
<accession>A0A1S3K3P9</accession>
<feature type="transmembrane region" description="Helical" evidence="1">
    <location>
        <begin position="27"/>
        <end position="50"/>
    </location>
</feature>
<keyword evidence="2" id="KW-1185">Reference proteome</keyword>
<gene>
    <name evidence="3" type="primary">LOC106178574</name>
</gene>
<organism evidence="2 3">
    <name type="scientific">Lingula anatina</name>
    <name type="common">Brachiopod</name>
    <name type="synonym">Lingula unguis</name>
    <dbReference type="NCBI Taxonomy" id="7574"/>
    <lineage>
        <taxon>Eukaryota</taxon>
        <taxon>Metazoa</taxon>
        <taxon>Spiralia</taxon>
        <taxon>Lophotrochozoa</taxon>
        <taxon>Brachiopoda</taxon>
        <taxon>Linguliformea</taxon>
        <taxon>Lingulata</taxon>
        <taxon>Lingulida</taxon>
        <taxon>Linguloidea</taxon>
        <taxon>Lingulidae</taxon>
        <taxon>Lingula</taxon>
    </lineage>
</organism>
<keyword evidence="1" id="KW-0472">Membrane</keyword>
<evidence type="ECO:0000313" key="2">
    <source>
        <dbReference type="Proteomes" id="UP000085678"/>
    </source>
</evidence>
<dbReference type="STRING" id="7574.A0A1S3K3P9"/>
<feature type="transmembrane region" description="Helical" evidence="1">
    <location>
        <begin position="348"/>
        <end position="365"/>
    </location>
</feature>
<sequence>MTRQLYRKRKRKHPAMESVSWYKRQDFWAWFAGIVFIAALIGAMFGFGAMRGWDAQSGYTHNTSATSRDRFWPEPYVPEPGVKGRYGVGADSRWYYWKLPPDQVTAFTRLFMWLGYVGHQLLMWAGILYSQLAKAAETPNEKYSTKLGKHNYILLGLNVFFHLLHLLQTHITYDALAQDVSIASSQSSVIMMLVLIVLLEYKERGMIFGWPSVHDNGPKSRKVRFSYGPINLFRKYHGYAFAWAVIYTFWYHPMENTWGHALGFAHTWLVMLQGSLVYTNMHLNRYWRLLLEIWVTWHGGVVAYQTGGPDMLGTKLWPMFVFGFALVLVLTQIFSLPFWRKIPWWTRVFPLVVYLAITIWCYSWIPDAQGRTWVRMQEIIRIPAVYYLYALMAFGLLYLILYIDRRCNNSRGSYDIKKKPSIAAQVMFIMGSVFVYALMVTLSALLQILDVQIDLIALMILLVGVFIIGVCISILFLKQIMLRQSAVGPIEEKHSDSEEYVSTSKLNVKQTTTYSTYDQTKEKDQDAVTTKTERF</sequence>
<feature type="transmembrane region" description="Helical" evidence="1">
    <location>
        <begin position="424"/>
        <end position="449"/>
    </location>
</feature>
<feature type="transmembrane region" description="Helical" evidence="1">
    <location>
        <begin position="286"/>
        <end position="304"/>
    </location>
</feature>
<evidence type="ECO:0000313" key="3">
    <source>
        <dbReference type="RefSeq" id="XP_013417250.1"/>
    </source>
</evidence>
<dbReference type="RefSeq" id="XP_013417250.1">
    <property type="nucleotide sequence ID" value="XM_013561796.2"/>
</dbReference>
<dbReference type="OMA" id="WALEYFD"/>
<feature type="transmembrane region" description="Helical" evidence="1">
    <location>
        <begin position="385"/>
        <end position="403"/>
    </location>
</feature>
<dbReference type="AlphaFoldDB" id="A0A1S3K3P9"/>
<dbReference type="KEGG" id="lak:106178574"/>
<evidence type="ECO:0000256" key="1">
    <source>
        <dbReference type="SAM" id="Phobius"/>
    </source>
</evidence>
<keyword evidence="1" id="KW-0812">Transmembrane</keyword>
<dbReference type="OrthoDB" id="9986409at2759"/>
<name>A0A1S3K3P9_LINAN</name>
<proteinExistence type="predicted"/>
<dbReference type="GeneID" id="106178574"/>
<feature type="transmembrane region" description="Helical" evidence="1">
    <location>
        <begin position="258"/>
        <end position="279"/>
    </location>
</feature>
<feature type="transmembrane region" description="Helical" evidence="1">
    <location>
        <begin position="316"/>
        <end position="336"/>
    </location>
</feature>
<keyword evidence="1" id="KW-1133">Transmembrane helix</keyword>
<feature type="transmembrane region" description="Helical" evidence="1">
    <location>
        <begin position="151"/>
        <end position="168"/>
    </location>
</feature>